<feature type="compositionally biased region" description="Acidic residues" evidence="12">
    <location>
        <begin position="94"/>
        <end position="127"/>
    </location>
</feature>
<dbReference type="CDD" id="cd06084">
    <property type="entry name" value="KOW_Spt5_4"/>
    <property type="match status" value="1"/>
</dbReference>
<gene>
    <name evidence="15" type="ORF">GAYE_SCF26G4586</name>
</gene>
<dbReference type="PANTHER" id="PTHR11125">
    <property type="entry name" value="SUPPRESSOR OF TY 5"/>
    <property type="match status" value="1"/>
</dbReference>
<dbReference type="SMART" id="SM00738">
    <property type="entry name" value="NGN"/>
    <property type="match status" value="1"/>
</dbReference>
<dbReference type="GO" id="GO:0006412">
    <property type="term" value="P:translation"/>
    <property type="evidence" value="ECO:0007669"/>
    <property type="project" value="InterPro"/>
</dbReference>
<evidence type="ECO:0000256" key="1">
    <source>
        <dbReference type="ARBA" id="ARBA00004123"/>
    </source>
</evidence>
<sequence length="1060" mass="118898">MEKRSRESSNNNTEQPLSPLKRRKQLVDTQDTEYAEERDVEEQEAQQPQQEEEEEEEEEYWDDDDDDDDDEDEEETSKEYSSKKKPKSSRFIELEAEVDEEDDEEEAEEGDEIERELIDDDDTEEVEDTMASVQQRKALLDRMRSENPEELRRFVRERYGEVDEEEEEAEQQVQGLQREYIKGIEQQGLLPTVQDPKLFLVKCRVGREKEAVICLAQKYYEYQQKNNPLDFFSAVAPEHLRGYVYVEAYTADSVKRAIEGLRILFPSTLKLIPVEEMVDVLSIVPQTSQIERGGWVRIARGTYAGDLAQVYDFREGETNVTVRLIPRIDLEKGGGGGEEDEEEENADKRKSSSSSWKRRPPQKLFKREEIEHLVGAQVFPRRDRYTGEVFDVFRNENYRDGLLYKRVAIRNLVTGDEVAPTFEELEMFHKAQHLASNSKQDEDDQQEELEDSMEKTLQLSLDTLSSDVEKNMNFCVGDSVIVVSGDLKNLSGRIESIESDNRIAVRPDDPELKGELIQFSKEELKKYFRQGTHVKAINGRHTGETGMVVGVSGDIITMFSDITNEEVRLHVSQLTETTEESFSKTAFGSFELLDLVSLHSDPRARGVIVRIQRDHATLLDTNGANRTVSVKDIRSKLDGKRAQALDMNQKPLQVGDAVKVIQGMHKNREGTIRHVAAPFIFVHVKDEPQNCGLIVVRAQNCQGPHSMHASWHWTGQNNARTNPMQKTTLSSMFSLGGGGGGGGNGFQGASSHKPIYSGNIGRGHKEDDKLVRQDVLIKSGPWKGYIGKVVSATTASVRVELDSVCKTVTVDRSRVMPKDTANVMKEKQQFQGAYTPSYEMGSQTPAYSGIGSMATPLHHVGYTPVYAPFTPSADPNHVARDTPRTPIHNAWRPTTPGAADYAAGNRWSDLGLSMYSPFAAPQEKTTTTTTTGGNNTVTSVENASSNHEEEHALSIAKAWIDVLVQHKTNASIRGYVRGHSPDGMYLQLQLLQGADSGSYALSELQLVAPEKNDTIKVVEGEYSGMKGQLLNAEGDEGIVQFDDGEIKILPVSSLGKLLAE</sequence>
<dbReference type="InterPro" id="IPR039385">
    <property type="entry name" value="NGN_Euk"/>
</dbReference>
<proteinExistence type="inferred from homology"/>
<dbReference type="GO" id="GO:0005840">
    <property type="term" value="C:ribosome"/>
    <property type="evidence" value="ECO:0007669"/>
    <property type="project" value="InterPro"/>
</dbReference>
<keyword evidence="9 10" id="KW-0539">Nucleus</keyword>
<dbReference type="InterPro" id="IPR008991">
    <property type="entry name" value="Translation_prot_SH3-like_sf"/>
</dbReference>
<evidence type="ECO:0000256" key="4">
    <source>
        <dbReference type="ARBA" id="ARBA00022553"/>
    </source>
</evidence>
<protein>
    <recommendedName>
        <fullName evidence="10">Transcription elongation factor SPT5</fullName>
    </recommendedName>
</protein>
<evidence type="ECO:0000256" key="12">
    <source>
        <dbReference type="SAM" id="MobiDB-lite"/>
    </source>
</evidence>
<feature type="region of interest" description="Disordered" evidence="12">
    <location>
        <begin position="331"/>
        <end position="361"/>
    </location>
</feature>
<dbReference type="InterPro" id="IPR041977">
    <property type="entry name" value="KOW_Spt5_4"/>
</dbReference>
<keyword evidence="4" id="KW-0597">Phosphoprotein</keyword>
<feature type="coiled-coil region" evidence="11">
    <location>
        <begin position="152"/>
        <end position="186"/>
    </location>
</feature>
<dbReference type="InterPro" id="IPR057936">
    <property type="entry name" value="KOWx_Spt5"/>
</dbReference>
<keyword evidence="16" id="KW-1185">Reference proteome</keyword>
<dbReference type="InterPro" id="IPR005100">
    <property type="entry name" value="NGN-domain"/>
</dbReference>
<dbReference type="Gene3D" id="2.30.30.30">
    <property type="match status" value="3"/>
</dbReference>
<dbReference type="CDD" id="cd06086">
    <property type="entry name" value="KOW_Spt5_6"/>
    <property type="match status" value="1"/>
</dbReference>
<dbReference type="InterPro" id="IPR041976">
    <property type="entry name" value="KOW_Spt5_3"/>
</dbReference>
<feature type="region of interest" description="Disordered" evidence="12">
    <location>
        <begin position="1"/>
        <end position="127"/>
    </location>
</feature>
<evidence type="ECO:0000256" key="6">
    <source>
        <dbReference type="ARBA" id="ARBA00023015"/>
    </source>
</evidence>
<dbReference type="InterPro" id="IPR057934">
    <property type="entry name" value="KOW_Spt5_7"/>
</dbReference>
<keyword evidence="3" id="KW-0678">Repressor</keyword>
<dbReference type="InterPro" id="IPR041978">
    <property type="entry name" value="KOW_Spt5_5"/>
</dbReference>
<dbReference type="InterPro" id="IPR036735">
    <property type="entry name" value="NGN_dom_sf"/>
</dbReference>
<evidence type="ECO:0000256" key="3">
    <source>
        <dbReference type="ARBA" id="ARBA00022491"/>
    </source>
</evidence>
<evidence type="ECO:0000256" key="5">
    <source>
        <dbReference type="ARBA" id="ARBA00022737"/>
    </source>
</evidence>
<accession>A0AAV9IH28</accession>
<evidence type="ECO:0000256" key="10">
    <source>
        <dbReference type="PIRNR" id="PIRNR036945"/>
    </source>
</evidence>
<keyword evidence="7" id="KW-0010">Activator</keyword>
<keyword evidence="8 10" id="KW-0804">Transcription</keyword>
<feature type="compositionally biased region" description="Acidic residues" evidence="12">
    <location>
        <begin position="30"/>
        <end position="76"/>
    </location>
</feature>
<comment type="subcellular location">
    <subcellularLocation>
        <location evidence="1 10">Nucleus</location>
    </subcellularLocation>
</comment>
<feature type="domain" description="KOW" evidence="14">
    <location>
        <begin position="473"/>
        <end position="500"/>
    </location>
</feature>
<dbReference type="Pfam" id="PF23284">
    <property type="entry name" value="KOW2_Spt5"/>
    <property type="match status" value="1"/>
</dbReference>
<dbReference type="GO" id="GO:0006368">
    <property type="term" value="P:transcription elongation by RNA polymerase II"/>
    <property type="evidence" value="ECO:0007669"/>
    <property type="project" value="TreeGrafter"/>
</dbReference>
<evidence type="ECO:0000256" key="8">
    <source>
        <dbReference type="ARBA" id="ARBA00023163"/>
    </source>
</evidence>
<dbReference type="Gene3D" id="3.30.70.940">
    <property type="entry name" value="NusG, N-terminal domain"/>
    <property type="match status" value="1"/>
</dbReference>
<dbReference type="Pfam" id="PF03439">
    <property type="entry name" value="Spt5-NGN"/>
    <property type="match status" value="1"/>
</dbReference>
<dbReference type="InterPro" id="IPR039659">
    <property type="entry name" value="SPT5"/>
</dbReference>
<dbReference type="CDD" id="cd06083">
    <property type="entry name" value="KOW_Spt5_3"/>
    <property type="match status" value="1"/>
</dbReference>
<dbReference type="GO" id="GO:0032044">
    <property type="term" value="C:DSIF complex"/>
    <property type="evidence" value="ECO:0007669"/>
    <property type="project" value="TreeGrafter"/>
</dbReference>
<feature type="region of interest" description="Disordered" evidence="12">
    <location>
        <begin position="433"/>
        <end position="452"/>
    </location>
</feature>
<feature type="domain" description="KOW" evidence="14">
    <location>
        <begin position="768"/>
        <end position="795"/>
    </location>
</feature>
<organism evidence="15 16">
    <name type="scientific">Galdieria yellowstonensis</name>
    <dbReference type="NCBI Taxonomy" id="3028027"/>
    <lineage>
        <taxon>Eukaryota</taxon>
        <taxon>Rhodophyta</taxon>
        <taxon>Bangiophyceae</taxon>
        <taxon>Galdieriales</taxon>
        <taxon>Galdieriaceae</taxon>
        <taxon>Galdieria</taxon>
    </lineage>
</organism>
<comment type="similarity">
    <text evidence="2 10">Belongs to the SPT5 family.</text>
</comment>
<evidence type="ECO:0000259" key="13">
    <source>
        <dbReference type="SMART" id="SM00738"/>
    </source>
</evidence>
<dbReference type="CDD" id="cd06081">
    <property type="entry name" value="KOW_Spt5_1"/>
    <property type="match status" value="1"/>
</dbReference>
<dbReference type="Pfam" id="PF23037">
    <property type="entry name" value="KOWx_SPT5"/>
    <property type="match status" value="1"/>
</dbReference>
<dbReference type="CDD" id="cd09888">
    <property type="entry name" value="NGN_Euk"/>
    <property type="match status" value="1"/>
</dbReference>
<dbReference type="InterPro" id="IPR005825">
    <property type="entry name" value="Ribosomal_uL24_CS"/>
</dbReference>
<dbReference type="SUPFAM" id="SSF50104">
    <property type="entry name" value="Translation proteins SH3-like domain"/>
    <property type="match status" value="1"/>
</dbReference>
<dbReference type="SMART" id="SM00739">
    <property type="entry name" value="KOW"/>
    <property type="match status" value="6"/>
</dbReference>
<evidence type="ECO:0000256" key="9">
    <source>
        <dbReference type="ARBA" id="ARBA00023242"/>
    </source>
</evidence>
<reference evidence="15 16" key="1">
    <citation type="submission" date="2022-07" db="EMBL/GenBank/DDBJ databases">
        <title>Genome-wide signatures of adaptation to extreme environments.</title>
        <authorList>
            <person name="Cho C.H."/>
            <person name="Yoon H.S."/>
        </authorList>
    </citation>
    <scope>NUCLEOTIDE SEQUENCE [LARGE SCALE GENOMIC DNA]</scope>
    <source>
        <strain evidence="15 16">108.79 E11</strain>
    </source>
</reference>
<dbReference type="Pfam" id="PF23291">
    <property type="entry name" value="KOW4_SPT5"/>
    <property type="match status" value="1"/>
</dbReference>
<dbReference type="Pfam" id="PF11942">
    <property type="entry name" value="Spt5_N"/>
    <property type="match status" value="1"/>
</dbReference>
<evidence type="ECO:0000256" key="7">
    <source>
        <dbReference type="ARBA" id="ARBA00023159"/>
    </source>
</evidence>
<name>A0AAV9IH28_9RHOD</name>
<evidence type="ECO:0000256" key="11">
    <source>
        <dbReference type="SAM" id="Coils"/>
    </source>
</evidence>
<evidence type="ECO:0000313" key="16">
    <source>
        <dbReference type="Proteomes" id="UP001300502"/>
    </source>
</evidence>
<dbReference type="GO" id="GO:0003735">
    <property type="term" value="F:structural constituent of ribosome"/>
    <property type="evidence" value="ECO:0007669"/>
    <property type="project" value="InterPro"/>
</dbReference>
<dbReference type="Pfam" id="PF23287">
    <property type="entry name" value="KOW7_SPT5"/>
    <property type="match status" value="1"/>
</dbReference>
<dbReference type="GO" id="GO:0006357">
    <property type="term" value="P:regulation of transcription by RNA polymerase II"/>
    <property type="evidence" value="ECO:0007669"/>
    <property type="project" value="InterPro"/>
</dbReference>
<dbReference type="InterPro" id="IPR041973">
    <property type="entry name" value="KOW_Spt5_1"/>
</dbReference>
<dbReference type="InterPro" id="IPR017071">
    <property type="entry name" value="TF_Spt5_eukaryote"/>
</dbReference>
<dbReference type="PROSITE" id="PS01108">
    <property type="entry name" value="RIBOSOMAL_L24"/>
    <property type="match status" value="2"/>
</dbReference>
<dbReference type="InterPro" id="IPR005824">
    <property type="entry name" value="KOW"/>
</dbReference>
<dbReference type="InterPro" id="IPR006645">
    <property type="entry name" value="NGN-like_dom"/>
</dbReference>
<comment type="caution">
    <text evidence="15">The sequence shown here is derived from an EMBL/GenBank/DDBJ whole genome shotgun (WGS) entry which is preliminary data.</text>
</comment>
<dbReference type="InterPro" id="IPR041975">
    <property type="entry name" value="KOW_Spt5_2"/>
</dbReference>
<feature type="compositionally biased region" description="Acidic residues" evidence="12">
    <location>
        <begin position="441"/>
        <end position="451"/>
    </location>
</feature>
<dbReference type="InterPro" id="IPR014722">
    <property type="entry name" value="Rib_uL2_dom2"/>
</dbReference>
<evidence type="ECO:0000256" key="2">
    <source>
        <dbReference type="ARBA" id="ARBA00006956"/>
    </source>
</evidence>
<dbReference type="AlphaFoldDB" id="A0AAV9IH28"/>
<feature type="domain" description="KOW" evidence="14">
    <location>
        <begin position="1008"/>
        <end position="1035"/>
    </location>
</feature>
<feature type="domain" description="NusG-like N-terminal" evidence="13">
    <location>
        <begin position="195"/>
        <end position="284"/>
    </location>
</feature>
<feature type="domain" description="KOW" evidence="14">
    <location>
        <begin position="651"/>
        <end position="678"/>
    </location>
</feature>
<evidence type="ECO:0000259" key="14">
    <source>
        <dbReference type="SMART" id="SM00739"/>
    </source>
</evidence>
<dbReference type="CDD" id="cd06085">
    <property type="entry name" value="KOW_Spt5_5"/>
    <property type="match status" value="1"/>
</dbReference>
<evidence type="ECO:0000313" key="15">
    <source>
        <dbReference type="EMBL" id="KAK4526670.1"/>
    </source>
</evidence>
<dbReference type="EMBL" id="JANCYU010000042">
    <property type="protein sequence ID" value="KAK4526670.1"/>
    <property type="molecule type" value="Genomic_DNA"/>
</dbReference>
<dbReference type="Pfam" id="PF23042">
    <property type="entry name" value="KOW1_SPT5"/>
    <property type="match status" value="1"/>
</dbReference>
<dbReference type="InterPro" id="IPR022581">
    <property type="entry name" value="Spt5_N"/>
</dbReference>
<keyword evidence="6" id="KW-0805">Transcription regulation</keyword>
<feature type="domain" description="KOW" evidence="14">
    <location>
        <begin position="527"/>
        <end position="554"/>
    </location>
</feature>
<dbReference type="PANTHER" id="PTHR11125:SF7">
    <property type="entry name" value="TRANSCRIPTION ELONGATION FACTOR SPT5"/>
    <property type="match status" value="1"/>
</dbReference>
<dbReference type="PIRSF" id="PIRSF036945">
    <property type="entry name" value="Spt5"/>
    <property type="match status" value="1"/>
</dbReference>
<keyword evidence="5" id="KW-0677">Repeat</keyword>
<dbReference type="Pfam" id="PF23290">
    <property type="entry name" value="KOW5_SPT5"/>
    <property type="match status" value="1"/>
</dbReference>
<dbReference type="GO" id="GO:0003729">
    <property type="term" value="F:mRNA binding"/>
    <property type="evidence" value="ECO:0007669"/>
    <property type="project" value="TreeGrafter"/>
</dbReference>
<feature type="domain" description="KOW" evidence="14">
    <location>
        <begin position="289"/>
        <end position="316"/>
    </location>
</feature>
<keyword evidence="11" id="KW-0175">Coiled coil</keyword>
<dbReference type="GO" id="GO:0032784">
    <property type="term" value="P:regulation of DNA-templated transcription elongation"/>
    <property type="evidence" value="ECO:0007669"/>
    <property type="project" value="InterPro"/>
</dbReference>
<dbReference type="Proteomes" id="UP001300502">
    <property type="component" value="Unassembled WGS sequence"/>
</dbReference>